<sequence>MQNLHRYWKLLMILTVILGLISIKGFPIALGALYLPVLFRVVKLQMNLSKGLINERDPKIFIKSNQKGVVISVVCCIAITYILMKAISDFYAGLTGFLGALVAISPVTLAISIILYIISAIAVIQAVKIHFANAQNVE</sequence>
<proteinExistence type="predicted"/>
<dbReference type="Proteomes" id="UP000321736">
    <property type="component" value="Unassembled WGS sequence"/>
</dbReference>
<dbReference type="EMBL" id="BKAR01000043">
    <property type="protein sequence ID" value="GEP85748.1"/>
    <property type="molecule type" value="Genomic_DNA"/>
</dbReference>
<evidence type="ECO:0000313" key="1">
    <source>
        <dbReference type="EMBL" id="GEP85748.1"/>
    </source>
</evidence>
<reference evidence="1 2" key="1">
    <citation type="submission" date="2019-07" db="EMBL/GenBank/DDBJ databases">
        <title>Whole genome shotgun sequence of Staphylococcus piscifermentans NBRC 109625.</title>
        <authorList>
            <person name="Hosoyama A."/>
            <person name="Uohara A."/>
            <person name="Ohji S."/>
            <person name="Ichikawa N."/>
        </authorList>
    </citation>
    <scope>NUCLEOTIDE SEQUENCE [LARGE SCALE GENOMIC DNA]</scope>
    <source>
        <strain evidence="1 2">NBRC 109625</strain>
    </source>
</reference>
<comment type="caution">
    <text evidence="1">The sequence shown here is derived from an EMBL/GenBank/DDBJ whole genome shotgun (WGS) entry which is preliminary data.</text>
</comment>
<accession>A0A239TX62</accession>
<organism evidence="1 2">
    <name type="scientific">Staphylococcus piscifermentans</name>
    <dbReference type="NCBI Taxonomy" id="70258"/>
    <lineage>
        <taxon>Bacteria</taxon>
        <taxon>Bacillati</taxon>
        <taxon>Bacillota</taxon>
        <taxon>Bacilli</taxon>
        <taxon>Bacillales</taxon>
        <taxon>Staphylococcaceae</taxon>
        <taxon>Staphylococcus</taxon>
    </lineage>
</organism>
<dbReference type="OrthoDB" id="2406185at2"/>
<evidence type="ECO:0000313" key="2">
    <source>
        <dbReference type="Proteomes" id="UP000321736"/>
    </source>
</evidence>
<protein>
    <submittedName>
        <fullName evidence="1">Uncharacterized protein</fullName>
    </submittedName>
</protein>
<name>A0A239TX62_9STAP</name>
<dbReference type="RefSeq" id="WP_095107256.1">
    <property type="nucleotide sequence ID" value="NZ_BKAR01000043.1"/>
</dbReference>
<gene>
    <name evidence="1" type="ORF">SPI02_23330</name>
</gene>
<dbReference type="AlphaFoldDB" id="A0A239TX62"/>
<keyword evidence="2" id="KW-1185">Reference proteome</keyword>